<feature type="disulfide bond" evidence="8">
    <location>
        <begin position="177"/>
        <end position="237"/>
    </location>
</feature>
<evidence type="ECO:0000256" key="6">
    <source>
        <dbReference type="PIRNR" id="PIRNR000898"/>
    </source>
</evidence>
<feature type="binding site" evidence="7">
    <location>
        <position position="88"/>
    </location>
    <ligand>
        <name>Fe cation</name>
        <dbReference type="ChEBI" id="CHEBI:24875"/>
        <label>2</label>
    </ligand>
</feature>
<evidence type="ECO:0000259" key="11">
    <source>
        <dbReference type="Pfam" id="PF00149"/>
    </source>
</evidence>
<sequence>MSLLNVLACELLLLFVTFSVYGAGVSGHKARYGAPKISTKQELNFLVIADWGGIPIWPYITPDEISVSQQMAAISDDIDSKFVLAFGDNFYEDGVKDVDDKRFKQTFEDVFTAPSLQIPWYIVAGNHDHRGNISGQIAYSQKSKRWNFPSEYYRLNFKVPGNGATLTVLMIDTVVLCGGSHDDVPGCDLPGPDNPQVAETQWDWIENELKNSMHSDYVIVGGHYPVWSIAEHGPTGCLVDRLRPMLLKYNVTAYFSGHDHNLQHIRESNTSLDVFVIGSANVVDPSIDHMDSVPADWVKFYYAQLGSLGGFAYVSVTSDRLQLTFASGAKNKNLYSVDLMPRLNSK</sequence>
<feature type="glycosylation site" description="N-linked (GlcNAc...) asparagine" evidence="9">
    <location>
        <position position="132"/>
    </location>
</feature>
<dbReference type="InterPro" id="IPR051558">
    <property type="entry name" value="Metallophosphoesterase_PAP"/>
</dbReference>
<feature type="domain" description="Calcineurin-like phosphoesterase" evidence="11">
    <location>
        <begin position="44"/>
        <end position="261"/>
    </location>
</feature>
<dbReference type="GO" id="GO:0003993">
    <property type="term" value="F:acid phosphatase activity"/>
    <property type="evidence" value="ECO:0007669"/>
    <property type="project" value="UniProtKB-UniRule"/>
</dbReference>
<feature type="binding site" evidence="7">
    <location>
        <position position="50"/>
    </location>
    <ligand>
        <name>Fe cation</name>
        <dbReference type="ChEBI" id="CHEBI:24875"/>
        <label>1</label>
    </ligand>
</feature>
<dbReference type="SUPFAM" id="SSF56300">
    <property type="entry name" value="Metallo-dependent phosphatases"/>
    <property type="match status" value="1"/>
</dbReference>
<dbReference type="FunFam" id="3.60.21.10:FF:000062">
    <property type="entry name" value="Tartrate-resistant acid phosphatase type 5"/>
    <property type="match status" value="1"/>
</dbReference>
<dbReference type="PIRSF" id="PIRSF000898">
    <property type="entry name" value="Acid_Ptase_5"/>
    <property type="match status" value="1"/>
</dbReference>
<evidence type="ECO:0000256" key="1">
    <source>
        <dbReference type="ARBA" id="ARBA00000032"/>
    </source>
</evidence>
<feature type="chain" id="PRO_5040223970" description="Tartrate-resistant acid phosphatase type 5" evidence="10">
    <location>
        <begin position="23"/>
        <end position="346"/>
    </location>
</feature>
<evidence type="ECO:0000313" key="13">
    <source>
        <dbReference type="Proteomes" id="UP001152320"/>
    </source>
</evidence>
<keyword evidence="7" id="KW-0479">Metal-binding</keyword>
<organism evidence="12 13">
    <name type="scientific">Holothuria leucospilota</name>
    <name type="common">Black long sea cucumber</name>
    <name type="synonym">Mertensiothuria leucospilota</name>
    <dbReference type="NCBI Taxonomy" id="206669"/>
    <lineage>
        <taxon>Eukaryota</taxon>
        <taxon>Metazoa</taxon>
        <taxon>Echinodermata</taxon>
        <taxon>Eleutherozoa</taxon>
        <taxon>Echinozoa</taxon>
        <taxon>Holothuroidea</taxon>
        <taxon>Aspidochirotacea</taxon>
        <taxon>Aspidochirotida</taxon>
        <taxon>Holothuriidae</taxon>
        <taxon>Holothuria</taxon>
    </lineage>
</organism>
<dbReference type="Gene3D" id="3.60.21.10">
    <property type="match status" value="1"/>
</dbReference>
<dbReference type="CDD" id="cd07378">
    <property type="entry name" value="MPP_ACP5"/>
    <property type="match status" value="1"/>
</dbReference>
<dbReference type="PANTHER" id="PTHR10161">
    <property type="entry name" value="TARTRATE-RESISTANT ACID PHOSPHATASE TYPE 5"/>
    <property type="match status" value="1"/>
</dbReference>
<dbReference type="EC" id="3.1.3.2" evidence="2 6"/>
<evidence type="ECO:0000256" key="10">
    <source>
        <dbReference type="SAM" id="SignalP"/>
    </source>
</evidence>
<dbReference type="EMBL" id="JAIZAY010000015">
    <property type="protein sequence ID" value="KAJ8028684.1"/>
    <property type="molecule type" value="Genomic_DNA"/>
</dbReference>
<evidence type="ECO:0000256" key="3">
    <source>
        <dbReference type="ARBA" id="ARBA00015822"/>
    </source>
</evidence>
<keyword evidence="6 7" id="KW-0408">Iron</keyword>
<dbReference type="Pfam" id="PF00149">
    <property type="entry name" value="Metallophos"/>
    <property type="match status" value="1"/>
</dbReference>
<evidence type="ECO:0000256" key="5">
    <source>
        <dbReference type="ARBA" id="ARBA00022801"/>
    </source>
</evidence>
<evidence type="ECO:0000256" key="7">
    <source>
        <dbReference type="PIRSR" id="PIRSR000898-1"/>
    </source>
</evidence>
<dbReference type="AlphaFoldDB" id="A0A9Q1BLG8"/>
<keyword evidence="4 10" id="KW-0732">Signal</keyword>
<feature type="binding site" evidence="7">
    <location>
        <position position="258"/>
    </location>
    <ligand>
        <name>Fe cation</name>
        <dbReference type="ChEBI" id="CHEBI:24875"/>
        <label>2</label>
    </ligand>
</feature>
<dbReference type="Proteomes" id="UP001152320">
    <property type="component" value="Chromosome 15"/>
</dbReference>
<gene>
    <name evidence="12" type="ORF">HOLleu_30993</name>
</gene>
<evidence type="ECO:0000256" key="2">
    <source>
        <dbReference type="ARBA" id="ARBA00012646"/>
    </source>
</evidence>
<dbReference type="OrthoDB" id="411211at2759"/>
<feature type="binding site" evidence="7">
    <location>
        <position position="91"/>
    </location>
    <ligand>
        <name>Fe cation</name>
        <dbReference type="ChEBI" id="CHEBI:24875"/>
        <label>1</label>
    </ligand>
</feature>
<dbReference type="InterPro" id="IPR004843">
    <property type="entry name" value="Calcineurin-like_PHP"/>
</dbReference>
<keyword evidence="13" id="KW-1185">Reference proteome</keyword>
<keyword evidence="5 6" id="KW-0378">Hydrolase</keyword>
<feature type="binding site" evidence="7">
    <location>
        <position position="260"/>
    </location>
    <ligand>
        <name>Fe cation</name>
        <dbReference type="ChEBI" id="CHEBI:24875"/>
        <label>1</label>
    </ligand>
</feature>
<feature type="binding site" evidence="7">
    <location>
        <position position="126"/>
    </location>
    <ligand>
        <name>Fe cation</name>
        <dbReference type="ChEBI" id="CHEBI:24875"/>
        <label>2</label>
    </ligand>
</feature>
<evidence type="ECO:0000256" key="9">
    <source>
        <dbReference type="PIRSR" id="PIRSR000898-3"/>
    </source>
</evidence>
<keyword evidence="8" id="KW-1015">Disulfide bond</keyword>
<name>A0A9Q1BLG8_HOLLE</name>
<proteinExistence type="predicted"/>
<comment type="caution">
    <text evidence="12">The sequence shown here is derived from an EMBL/GenBank/DDBJ whole genome shotgun (WGS) entry which is preliminary data.</text>
</comment>
<dbReference type="GO" id="GO:0046872">
    <property type="term" value="F:metal ion binding"/>
    <property type="evidence" value="ECO:0007669"/>
    <property type="project" value="UniProtKB-KW"/>
</dbReference>
<reference evidence="12" key="1">
    <citation type="submission" date="2021-10" db="EMBL/GenBank/DDBJ databases">
        <title>Tropical sea cucumber genome reveals ecological adaptation and Cuvierian tubules defense mechanism.</title>
        <authorList>
            <person name="Chen T."/>
        </authorList>
    </citation>
    <scope>NUCLEOTIDE SEQUENCE</scope>
    <source>
        <strain evidence="12">Nanhai2018</strain>
        <tissue evidence="12">Muscle</tissue>
    </source>
</reference>
<dbReference type="GO" id="GO:0045453">
    <property type="term" value="P:bone resorption"/>
    <property type="evidence" value="ECO:0007669"/>
    <property type="project" value="TreeGrafter"/>
</dbReference>
<evidence type="ECO:0000256" key="4">
    <source>
        <dbReference type="ARBA" id="ARBA00022729"/>
    </source>
</evidence>
<feature type="signal peptide" evidence="10">
    <location>
        <begin position="1"/>
        <end position="22"/>
    </location>
</feature>
<accession>A0A9Q1BLG8</accession>
<dbReference type="PANTHER" id="PTHR10161:SF14">
    <property type="entry name" value="TARTRATE-RESISTANT ACID PHOSPHATASE TYPE 5"/>
    <property type="match status" value="1"/>
</dbReference>
<dbReference type="InterPro" id="IPR029052">
    <property type="entry name" value="Metallo-depent_PP-like"/>
</dbReference>
<feature type="binding site" evidence="7">
    <location>
        <position position="88"/>
    </location>
    <ligand>
        <name>Fe cation</name>
        <dbReference type="ChEBI" id="CHEBI:24875"/>
        <label>1</label>
    </ligand>
</feature>
<evidence type="ECO:0000256" key="8">
    <source>
        <dbReference type="PIRSR" id="PIRSR000898-2"/>
    </source>
</evidence>
<comment type="cofactor">
    <cofactor evidence="7">
        <name>Fe cation</name>
        <dbReference type="ChEBI" id="CHEBI:24875"/>
    </cofactor>
    <text evidence="7">Binds 2 iron ions per subunit.</text>
</comment>
<evidence type="ECO:0000313" key="12">
    <source>
        <dbReference type="EMBL" id="KAJ8028684.1"/>
    </source>
</evidence>
<feature type="binding site" evidence="7">
    <location>
        <position position="223"/>
    </location>
    <ligand>
        <name>Fe cation</name>
        <dbReference type="ChEBI" id="CHEBI:24875"/>
        <label>2</label>
    </ligand>
</feature>
<comment type="catalytic activity">
    <reaction evidence="1 6">
        <text>a phosphate monoester + H2O = an alcohol + phosphate</text>
        <dbReference type="Rhea" id="RHEA:15017"/>
        <dbReference type="ChEBI" id="CHEBI:15377"/>
        <dbReference type="ChEBI" id="CHEBI:30879"/>
        <dbReference type="ChEBI" id="CHEBI:43474"/>
        <dbReference type="ChEBI" id="CHEBI:67140"/>
        <dbReference type="EC" id="3.1.3.2"/>
    </reaction>
</comment>
<protein>
    <recommendedName>
        <fullName evidence="3 6">Tartrate-resistant acid phosphatase type 5</fullName>
        <ecNumber evidence="2 6">3.1.3.2</ecNumber>
    </recommendedName>
</protein>
<dbReference type="InterPro" id="IPR024927">
    <property type="entry name" value="Acid_PPase"/>
</dbReference>